<dbReference type="CDD" id="cd08948">
    <property type="entry name" value="5beta-POR_like_SDR_a"/>
    <property type="match status" value="1"/>
</dbReference>
<reference evidence="3" key="1">
    <citation type="submission" date="2023-01" db="EMBL/GenBank/DDBJ databases">
        <title>Exophiala dermititidis isolated from Cystic Fibrosis Patient.</title>
        <authorList>
            <person name="Kurbessoian T."/>
            <person name="Crocker A."/>
            <person name="Murante D."/>
            <person name="Hogan D.A."/>
            <person name="Stajich J.E."/>
        </authorList>
    </citation>
    <scope>NUCLEOTIDE SEQUENCE</scope>
    <source>
        <strain evidence="3">Ex8</strain>
    </source>
</reference>
<evidence type="ECO:0000313" key="3">
    <source>
        <dbReference type="EMBL" id="KAJ8989199.1"/>
    </source>
</evidence>
<evidence type="ECO:0000256" key="1">
    <source>
        <dbReference type="SAM" id="MobiDB-lite"/>
    </source>
</evidence>
<accession>A0AAN6ER10</accession>
<feature type="region of interest" description="Disordered" evidence="1">
    <location>
        <begin position="1"/>
        <end position="20"/>
    </location>
</feature>
<dbReference type="AlphaFoldDB" id="A0AAN6ER10"/>
<dbReference type="PANTHER" id="PTHR32487">
    <property type="entry name" value="3-OXO-DELTA(4,5)-STEROID 5-BETA-REDUCTASE"/>
    <property type="match status" value="1"/>
</dbReference>
<name>A0AAN6ER10_EXODE</name>
<dbReference type="EMBL" id="JAJGCB010000015">
    <property type="protein sequence ID" value="KAJ8989199.1"/>
    <property type="molecule type" value="Genomic_DNA"/>
</dbReference>
<organism evidence="3 4">
    <name type="scientific">Exophiala dermatitidis</name>
    <name type="common">Black yeast-like fungus</name>
    <name type="synonym">Wangiella dermatitidis</name>
    <dbReference type="NCBI Taxonomy" id="5970"/>
    <lineage>
        <taxon>Eukaryota</taxon>
        <taxon>Fungi</taxon>
        <taxon>Dikarya</taxon>
        <taxon>Ascomycota</taxon>
        <taxon>Pezizomycotina</taxon>
        <taxon>Eurotiomycetes</taxon>
        <taxon>Chaetothyriomycetidae</taxon>
        <taxon>Chaetothyriales</taxon>
        <taxon>Herpotrichiellaceae</taxon>
        <taxon>Exophiala</taxon>
    </lineage>
</organism>
<dbReference type="InterPro" id="IPR036291">
    <property type="entry name" value="NAD(P)-bd_dom_sf"/>
</dbReference>
<dbReference type="InterPro" id="IPR055222">
    <property type="entry name" value="PRISE-like_Rossmann-fold"/>
</dbReference>
<proteinExistence type="predicted"/>
<dbReference type="Proteomes" id="UP001161757">
    <property type="component" value="Unassembled WGS sequence"/>
</dbReference>
<evidence type="ECO:0000259" key="2">
    <source>
        <dbReference type="Pfam" id="PF22917"/>
    </source>
</evidence>
<dbReference type="SUPFAM" id="SSF51735">
    <property type="entry name" value="NAD(P)-binding Rossmann-fold domains"/>
    <property type="match status" value="1"/>
</dbReference>
<feature type="domain" description="PRISE-like Rossmann-fold" evidence="2">
    <location>
        <begin position="37"/>
        <end position="326"/>
    </location>
</feature>
<sequence length="452" mass="50678">MRSWRHSENKHTHHPVHHNGLYRNLPTFDPSIKGLTAIVTGANGISGFHTMRVLLESPERWSKVYALSRRPPPEKMMALLSESQRARVQHVAVDFLDEPGKIASAMTAANLQADYIFFYSYVQPRPPPGAAAWSNAEELVKVNSALLDNFLAALTLSKITARRFLLQTGAKNYGTHVGRARTPALESDPQPAHLEPNFYYAQEKSLFAYCAAQKTSWNVIRPAWIVGAVNNAQMNALHPFAIYAAVQAHKNEPLQFPADWDAWQFEAHHSTAMLTGYLSEWAVLEDKCKNQAFNSQDTSPLSWDRFYEELARWFGVAKGVQPPDEDLSKYSVIVGKSGKDTPMGYGPPKISRRLFSLVDWARNPTNKTIWETEIMQPSQGQVSDNPFADPEASFTFGDAALASFGSLCMNKARRLGWTGFVDTIESVFQMYQEMAALGMLPKMKVDKPRPLV</sequence>
<comment type="caution">
    <text evidence="3">The sequence shown here is derived from an EMBL/GenBank/DDBJ whole genome shotgun (WGS) entry which is preliminary data.</text>
</comment>
<evidence type="ECO:0000313" key="4">
    <source>
        <dbReference type="Proteomes" id="UP001161757"/>
    </source>
</evidence>
<protein>
    <recommendedName>
        <fullName evidence="2">PRISE-like Rossmann-fold domain-containing protein</fullName>
    </recommendedName>
</protein>
<dbReference type="Pfam" id="PF22917">
    <property type="entry name" value="PRISE"/>
    <property type="match status" value="1"/>
</dbReference>
<feature type="compositionally biased region" description="Basic and acidic residues" evidence="1">
    <location>
        <begin position="1"/>
        <end position="10"/>
    </location>
</feature>
<gene>
    <name evidence="3" type="ORF">HRR80_006923</name>
</gene>
<dbReference type="Gene3D" id="3.40.50.720">
    <property type="entry name" value="NAD(P)-binding Rossmann-like Domain"/>
    <property type="match status" value="1"/>
</dbReference>
<dbReference type="PANTHER" id="PTHR32487:SF29">
    <property type="entry name" value="NAD-DEPENDENT EPIMERASE_DEHYDRATASE DOMAIN-CONTAINING PROTEIN"/>
    <property type="match status" value="1"/>
</dbReference>